<dbReference type="InterPro" id="IPR004821">
    <property type="entry name" value="Cyt_trans-like"/>
</dbReference>
<keyword evidence="4 9" id="KW-0436">Ligase</keyword>
<dbReference type="OrthoDB" id="9773087at2"/>
<dbReference type="Pfam" id="PF02569">
    <property type="entry name" value="Pantoate_ligase"/>
    <property type="match status" value="1"/>
</dbReference>
<evidence type="ECO:0000256" key="6">
    <source>
        <dbReference type="ARBA" id="ARBA00022741"/>
    </source>
</evidence>
<dbReference type="GO" id="GO:0015940">
    <property type="term" value="P:pantothenate biosynthetic process"/>
    <property type="evidence" value="ECO:0007669"/>
    <property type="project" value="UniProtKB-UniRule"/>
</dbReference>
<keyword evidence="6 9" id="KW-0547">Nucleotide-binding</keyword>
<evidence type="ECO:0000256" key="1">
    <source>
        <dbReference type="ARBA" id="ARBA00004990"/>
    </source>
</evidence>
<comment type="subunit">
    <text evidence="9">Homodimer.</text>
</comment>
<name>W4QCF4_9BACI</name>
<feature type="binding site" evidence="9">
    <location>
        <begin position="147"/>
        <end position="150"/>
    </location>
    <ligand>
        <name>ATP</name>
        <dbReference type="ChEBI" id="CHEBI:30616"/>
    </ligand>
</feature>
<dbReference type="GO" id="GO:0005524">
    <property type="term" value="F:ATP binding"/>
    <property type="evidence" value="ECO:0007669"/>
    <property type="project" value="UniProtKB-KW"/>
</dbReference>
<evidence type="ECO:0000256" key="4">
    <source>
        <dbReference type="ARBA" id="ARBA00022598"/>
    </source>
</evidence>
<dbReference type="EMBL" id="BAUU01000002">
    <property type="protein sequence ID" value="GAE29049.1"/>
    <property type="molecule type" value="Genomic_DNA"/>
</dbReference>
<comment type="subcellular location">
    <subcellularLocation>
        <location evidence="9">Cytoplasm</location>
    </subcellularLocation>
</comment>
<feature type="binding site" evidence="9">
    <location>
        <position position="176"/>
    </location>
    <ligand>
        <name>ATP</name>
        <dbReference type="ChEBI" id="CHEBI:30616"/>
    </ligand>
</feature>
<dbReference type="PANTHER" id="PTHR21299:SF1">
    <property type="entry name" value="PANTOATE--BETA-ALANINE LIGASE"/>
    <property type="match status" value="1"/>
</dbReference>
<keyword evidence="11" id="KW-1185">Reference proteome</keyword>
<dbReference type="HAMAP" id="MF_00158">
    <property type="entry name" value="PanC"/>
    <property type="match status" value="1"/>
</dbReference>
<dbReference type="Gene3D" id="3.40.50.620">
    <property type="entry name" value="HUPs"/>
    <property type="match status" value="1"/>
</dbReference>
<feature type="binding site" evidence="9">
    <location>
        <position position="61"/>
    </location>
    <ligand>
        <name>(R)-pantoate</name>
        <dbReference type="ChEBI" id="CHEBI:15980"/>
    </ligand>
</feature>
<dbReference type="UniPathway" id="UPA00028">
    <property type="reaction ID" value="UER00005"/>
</dbReference>
<comment type="miscellaneous">
    <text evidence="9">The reaction proceeds by a bi uni uni bi ping pong mechanism.</text>
</comment>
<comment type="caution">
    <text evidence="10">The sequence shown here is derived from an EMBL/GenBank/DDBJ whole genome shotgun (WGS) entry which is preliminary data.</text>
</comment>
<evidence type="ECO:0000313" key="10">
    <source>
        <dbReference type="EMBL" id="GAE29049.1"/>
    </source>
</evidence>
<gene>
    <name evidence="9" type="primary">panC</name>
    <name evidence="10" type="ORF">JCM9152_388</name>
</gene>
<dbReference type="GO" id="GO:0005829">
    <property type="term" value="C:cytosol"/>
    <property type="evidence" value="ECO:0007669"/>
    <property type="project" value="TreeGrafter"/>
</dbReference>
<keyword evidence="5 9" id="KW-0566">Pantothenate biosynthesis</keyword>
<comment type="function">
    <text evidence="9">Catalyzes the condensation of pantoate with beta-alanine in an ATP-dependent reaction via a pantoyl-adenylate intermediate.</text>
</comment>
<keyword evidence="3 9" id="KW-0963">Cytoplasm</keyword>
<dbReference type="SUPFAM" id="SSF52374">
    <property type="entry name" value="Nucleotidylyl transferase"/>
    <property type="match status" value="1"/>
</dbReference>
<comment type="similarity">
    <text evidence="2 9">Belongs to the pantothenate synthetase family.</text>
</comment>
<comment type="catalytic activity">
    <reaction evidence="8 9">
        <text>(R)-pantoate + beta-alanine + ATP = (R)-pantothenate + AMP + diphosphate + H(+)</text>
        <dbReference type="Rhea" id="RHEA:10912"/>
        <dbReference type="ChEBI" id="CHEBI:15378"/>
        <dbReference type="ChEBI" id="CHEBI:15980"/>
        <dbReference type="ChEBI" id="CHEBI:29032"/>
        <dbReference type="ChEBI" id="CHEBI:30616"/>
        <dbReference type="ChEBI" id="CHEBI:33019"/>
        <dbReference type="ChEBI" id="CHEBI:57966"/>
        <dbReference type="ChEBI" id="CHEBI:456215"/>
        <dbReference type="EC" id="6.3.2.1"/>
    </reaction>
</comment>
<evidence type="ECO:0000256" key="8">
    <source>
        <dbReference type="ARBA" id="ARBA00048258"/>
    </source>
</evidence>
<dbReference type="InterPro" id="IPR042176">
    <property type="entry name" value="Pantoate_ligase_C"/>
</dbReference>
<dbReference type="Gene3D" id="3.30.1300.10">
    <property type="entry name" value="Pantoate-beta-alanine ligase, C-terminal domain"/>
    <property type="match status" value="1"/>
</dbReference>
<dbReference type="STRING" id="1236971.JCM9152_388"/>
<dbReference type="EC" id="6.3.2.1" evidence="9"/>
<dbReference type="PANTHER" id="PTHR21299">
    <property type="entry name" value="CYTIDYLATE KINASE/PANTOATE-BETA-ALANINE LIGASE"/>
    <property type="match status" value="1"/>
</dbReference>
<dbReference type="NCBIfam" id="TIGR00018">
    <property type="entry name" value="panC"/>
    <property type="match status" value="1"/>
</dbReference>
<accession>W4QCF4</accession>
<dbReference type="AlphaFoldDB" id="W4QCF4"/>
<evidence type="ECO:0000256" key="5">
    <source>
        <dbReference type="ARBA" id="ARBA00022655"/>
    </source>
</evidence>
<evidence type="ECO:0000313" key="11">
    <source>
        <dbReference type="Proteomes" id="UP000018895"/>
    </source>
</evidence>
<feature type="binding site" evidence="9">
    <location>
        <position position="61"/>
    </location>
    <ligand>
        <name>beta-alanine</name>
        <dbReference type="ChEBI" id="CHEBI:57966"/>
    </ligand>
</feature>
<protein>
    <recommendedName>
        <fullName evidence="9">Pantothenate synthetase</fullName>
        <shortName evidence="9">PS</shortName>
        <ecNumber evidence="9">6.3.2.1</ecNumber>
    </recommendedName>
    <alternativeName>
        <fullName evidence="9">Pantoate--beta-alanine ligase</fullName>
    </alternativeName>
    <alternativeName>
        <fullName evidence="9">Pantoate-activating enzyme</fullName>
    </alternativeName>
</protein>
<evidence type="ECO:0000256" key="3">
    <source>
        <dbReference type="ARBA" id="ARBA00022490"/>
    </source>
</evidence>
<dbReference type="Proteomes" id="UP000018895">
    <property type="component" value="Unassembled WGS sequence"/>
</dbReference>
<proteinExistence type="inferred from homology"/>
<dbReference type="FunFam" id="3.40.50.620:FF:000013">
    <property type="entry name" value="Pantothenate synthetase"/>
    <property type="match status" value="1"/>
</dbReference>
<dbReference type="InterPro" id="IPR003721">
    <property type="entry name" value="Pantoate_ligase"/>
</dbReference>
<dbReference type="NCBIfam" id="TIGR00125">
    <property type="entry name" value="cyt_tran_rel"/>
    <property type="match status" value="1"/>
</dbReference>
<keyword evidence="7 9" id="KW-0067">ATP-binding</keyword>
<evidence type="ECO:0000256" key="2">
    <source>
        <dbReference type="ARBA" id="ARBA00009256"/>
    </source>
</evidence>
<feature type="binding site" evidence="9">
    <location>
        <begin position="30"/>
        <end position="37"/>
    </location>
    <ligand>
        <name>ATP</name>
        <dbReference type="ChEBI" id="CHEBI:30616"/>
    </ligand>
</feature>
<dbReference type="CDD" id="cd00560">
    <property type="entry name" value="PanC"/>
    <property type="match status" value="1"/>
</dbReference>
<comment type="pathway">
    <text evidence="1 9">Cofactor biosynthesis; (R)-pantothenate biosynthesis; (R)-pantothenate from (R)-pantoate and beta-alanine: step 1/1.</text>
</comment>
<feature type="binding site" evidence="9">
    <location>
        <position position="153"/>
    </location>
    <ligand>
        <name>(R)-pantoate</name>
        <dbReference type="ChEBI" id="CHEBI:15980"/>
    </ligand>
</feature>
<dbReference type="InterPro" id="IPR014729">
    <property type="entry name" value="Rossmann-like_a/b/a_fold"/>
</dbReference>
<feature type="active site" description="Proton donor" evidence="9">
    <location>
        <position position="37"/>
    </location>
</feature>
<sequence length="287" mass="32438">MKVLKTIDLLKVEIENIKKSNQTIGFVPTMGYLHDGHLSLMKEARKQTDHVIASIFVNPLQFGANEDLDQYPRNLERDEQLAKEAGVDILFCPEVAEMYPFEMPMSIQVHKGTNVLCGQSRPGHFDGVATVVMKLFNLVQPSKAYFGQKDAQQVAIIMNMVQAFNVPVEIVQCPTIRESDGLAQSSRNVYLSENERAEASIIFESLKKACDAIKSGILNRKEVIQRVKEHLENGMGEIDYVDILTYPELEIQEKLSGKVIVAVAYLYEKARLIDNDIIDIEEENRHV</sequence>
<evidence type="ECO:0000256" key="9">
    <source>
        <dbReference type="HAMAP-Rule" id="MF_00158"/>
    </source>
</evidence>
<dbReference type="RefSeq" id="WP_035340218.1">
    <property type="nucleotide sequence ID" value="NZ_BAUU01000002.1"/>
</dbReference>
<reference evidence="10" key="1">
    <citation type="journal article" date="2014" name="Genome Announc.">
        <title>Draft Genome Sequences of Three Alkaliphilic Bacillus Strains, Bacillus wakoensis JCM 9140T, Bacillus akibai JCM 9157T, and Bacillus hemicellulosilyticus JCM 9152T.</title>
        <authorList>
            <person name="Yuki M."/>
            <person name="Oshima K."/>
            <person name="Suda W."/>
            <person name="Oshida Y."/>
            <person name="Kitamura K."/>
            <person name="Iida T."/>
            <person name="Hattori M."/>
            <person name="Ohkuma M."/>
        </authorList>
    </citation>
    <scope>NUCLEOTIDE SEQUENCE [LARGE SCALE GENOMIC DNA]</scope>
    <source>
        <strain evidence="10">JCM 9152</strain>
    </source>
</reference>
<feature type="binding site" evidence="9">
    <location>
        <begin position="184"/>
        <end position="187"/>
    </location>
    <ligand>
        <name>ATP</name>
        <dbReference type="ChEBI" id="CHEBI:30616"/>
    </ligand>
</feature>
<dbReference type="GO" id="GO:0004592">
    <property type="term" value="F:pantoate-beta-alanine ligase activity"/>
    <property type="evidence" value="ECO:0007669"/>
    <property type="project" value="UniProtKB-UniRule"/>
</dbReference>
<organism evidence="10 11">
    <name type="scientific">Halalkalibacter hemicellulosilyticusJCM 9152</name>
    <dbReference type="NCBI Taxonomy" id="1236971"/>
    <lineage>
        <taxon>Bacteria</taxon>
        <taxon>Bacillati</taxon>
        <taxon>Bacillota</taxon>
        <taxon>Bacilli</taxon>
        <taxon>Bacillales</taxon>
        <taxon>Bacillaceae</taxon>
        <taxon>Halalkalibacter</taxon>
    </lineage>
</organism>
<evidence type="ECO:0000256" key="7">
    <source>
        <dbReference type="ARBA" id="ARBA00022840"/>
    </source>
</evidence>